<dbReference type="InterPro" id="IPR009091">
    <property type="entry name" value="RCC1/BLIP-II"/>
</dbReference>
<sequence>MLYDSVANHTGPTRSELAPWKRDRSWSSVYSLGVNVARLLTLASRSGNLSPTKQVQRKQTNKQTNDREESRAVTSCLCPGAVSDTCGVCQGANSYGQLGQGHAEDRCEPRLSDAAAAELQSDAVRTVAGGGGHSVLVTEKGQVFVCGQNHRGQLALGSNVDISTFHLCLSLDQTVTHVACGWDFTLFLTDGGQVLACGSNAFGQLGVGPSVTHSADLLVVKCLKDPVVSVAAGLRHSLAVTDLGCVYQWGTGLFNHAKRATSPHPVPSHFCSKVPCLVPGLDQKISHLVAAGSAHCVCLTGDGDLFLWGSNKHGQLTATKPFLSTPAPLKRSLLAGEKVINVWSGWTHVVAQTESGKVFSWGRGDYGQLGRPASTSQNPEQQSAGPLTGGDNQEVCLPAEIEVLRGASQIACGSEHNLAIVGGCLLSWGWNEHGMCGDGTQTDICQPQLISGLRPLVIGCGAGHSMAVCAATTGSR</sequence>
<feature type="region of interest" description="Disordered" evidence="3">
    <location>
        <begin position="49"/>
        <end position="69"/>
    </location>
</feature>
<gene>
    <name evidence="5" type="ORF">SMAX5B_010015</name>
</gene>
<evidence type="ECO:0000313" key="6">
    <source>
        <dbReference type="Proteomes" id="UP000246464"/>
    </source>
</evidence>
<feature type="domain" description="RCC1-like" evidence="4">
    <location>
        <begin position="89"/>
        <end position="467"/>
    </location>
</feature>
<dbReference type="PANTHER" id="PTHR22872">
    <property type="entry name" value="BTK-BINDING PROTEIN-RELATED"/>
    <property type="match status" value="1"/>
</dbReference>
<feature type="repeat" description="RCC1" evidence="2">
    <location>
        <begin position="85"/>
        <end position="140"/>
    </location>
</feature>
<dbReference type="Gene3D" id="2.130.10.30">
    <property type="entry name" value="Regulator of chromosome condensation 1/beta-lactamase-inhibitor protein II"/>
    <property type="match status" value="2"/>
</dbReference>
<dbReference type="SUPFAM" id="SSF50985">
    <property type="entry name" value="RCC1/BLIP-II"/>
    <property type="match status" value="1"/>
</dbReference>
<dbReference type="PRINTS" id="PR00633">
    <property type="entry name" value="RCCNDNSATION"/>
</dbReference>
<feature type="repeat" description="RCC1" evidence="2">
    <location>
        <begin position="141"/>
        <end position="191"/>
    </location>
</feature>
<proteinExistence type="predicted"/>
<dbReference type="AlphaFoldDB" id="A0A2U9BWW1"/>
<dbReference type="Proteomes" id="UP000246464">
    <property type="component" value="Chromosome 10"/>
</dbReference>
<feature type="repeat" description="RCC1" evidence="2">
    <location>
        <begin position="244"/>
        <end position="302"/>
    </location>
</feature>
<dbReference type="EMBL" id="CP026252">
    <property type="protein sequence ID" value="AWP08333.1"/>
    <property type="molecule type" value="Genomic_DNA"/>
</dbReference>
<feature type="region of interest" description="Disordered" evidence="3">
    <location>
        <begin position="369"/>
        <end position="391"/>
    </location>
</feature>
<evidence type="ECO:0000256" key="1">
    <source>
        <dbReference type="ARBA" id="ARBA00022737"/>
    </source>
</evidence>
<protein>
    <submittedName>
        <fullName evidence="5">Putative secretion-regulating guanine nucleotide exchange factor</fullName>
    </submittedName>
</protein>
<keyword evidence="6" id="KW-1185">Reference proteome</keyword>
<feature type="repeat" description="RCC1" evidence="2">
    <location>
        <begin position="356"/>
        <end position="423"/>
    </location>
</feature>
<dbReference type="PROSITE" id="PS50012">
    <property type="entry name" value="RCC1_3"/>
    <property type="match status" value="7"/>
</dbReference>
<name>A0A2U9BWW1_SCOMX</name>
<evidence type="ECO:0000259" key="4">
    <source>
        <dbReference type="Pfam" id="PF25390"/>
    </source>
</evidence>
<feature type="repeat" description="RCC1" evidence="2">
    <location>
        <begin position="303"/>
        <end position="355"/>
    </location>
</feature>
<organism evidence="5 6">
    <name type="scientific">Scophthalmus maximus</name>
    <name type="common">Turbot</name>
    <name type="synonym">Psetta maxima</name>
    <dbReference type="NCBI Taxonomy" id="52904"/>
    <lineage>
        <taxon>Eukaryota</taxon>
        <taxon>Metazoa</taxon>
        <taxon>Chordata</taxon>
        <taxon>Craniata</taxon>
        <taxon>Vertebrata</taxon>
        <taxon>Euteleostomi</taxon>
        <taxon>Actinopterygii</taxon>
        <taxon>Neopterygii</taxon>
        <taxon>Teleostei</taxon>
        <taxon>Neoteleostei</taxon>
        <taxon>Acanthomorphata</taxon>
        <taxon>Carangaria</taxon>
        <taxon>Pleuronectiformes</taxon>
        <taxon>Pleuronectoidei</taxon>
        <taxon>Scophthalmidae</taxon>
        <taxon>Scophthalmus</taxon>
    </lineage>
</organism>
<dbReference type="InterPro" id="IPR058923">
    <property type="entry name" value="RCC1-like_dom"/>
</dbReference>
<dbReference type="InterPro" id="IPR000408">
    <property type="entry name" value="Reg_chr_condens"/>
</dbReference>
<evidence type="ECO:0000256" key="2">
    <source>
        <dbReference type="PROSITE-ProRule" id="PRU00235"/>
    </source>
</evidence>
<keyword evidence="1" id="KW-0677">Repeat</keyword>
<feature type="compositionally biased region" description="Polar residues" evidence="3">
    <location>
        <begin position="373"/>
        <end position="385"/>
    </location>
</feature>
<accession>A0A2U9BWW1</accession>
<dbReference type="PROSITE" id="PS00626">
    <property type="entry name" value="RCC1_2"/>
    <property type="match status" value="2"/>
</dbReference>
<reference evidence="5 6" key="1">
    <citation type="submission" date="2017-12" db="EMBL/GenBank/DDBJ databases">
        <title>Integrating genomic resources of turbot (Scophthalmus maximus) in depth evaluation of genetic and physical mapping variation across individuals.</title>
        <authorList>
            <person name="Martinez P."/>
        </authorList>
    </citation>
    <scope>NUCLEOTIDE SEQUENCE [LARGE SCALE GENOMIC DNA]</scope>
</reference>
<feature type="repeat" description="RCC1" evidence="2">
    <location>
        <begin position="192"/>
        <end position="243"/>
    </location>
</feature>
<evidence type="ECO:0000256" key="3">
    <source>
        <dbReference type="SAM" id="MobiDB-lite"/>
    </source>
</evidence>
<dbReference type="STRING" id="52904.ENSSMAP00000021079"/>
<dbReference type="InterPro" id="IPR051625">
    <property type="entry name" value="Signaling_Regulatory_Domain"/>
</dbReference>
<dbReference type="Pfam" id="PF25390">
    <property type="entry name" value="WD40_RLD"/>
    <property type="match status" value="1"/>
</dbReference>
<evidence type="ECO:0000313" key="5">
    <source>
        <dbReference type="EMBL" id="AWP08333.1"/>
    </source>
</evidence>
<dbReference type="PANTHER" id="PTHR22872:SF2">
    <property type="entry name" value="INHIBITOR OF BRUTON TYROSINE KINASE"/>
    <property type="match status" value="1"/>
</dbReference>
<feature type="repeat" description="RCC1" evidence="2">
    <location>
        <begin position="423"/>
        <end position="471"/>
    </location>
</feature>